<sequence>MDTRWPRCCSTLTSTGTRTTTTSLFCGWLNRCLISSSDPHMMKTC</sequence>
<dbReference type="EMBL" id="FZQP02005855">
    <property type="protein sequence ID" value="VVD02165.1"/>
    <property type="molecule type" value="Genomic_DNA"/>
</dbReference>
<name>A0A5E4QX00_9NEOP</name>
<evidence type="ECO:0000313" key="1">
    <source>
        <dbReference type="EMBL" id="VVD02165.1"/>
    </source>
</evidence>
<accession>A0A5E4QX00</accession>
<keyword evidence="2" id="KW-1185">Reference proteome</keyword>
<dbReference type="AlphaFoldDB" id="A0A5E4QX00"/>
<organism evidence="1 2">
    <name type="scientific">Leptidea sinapis</name>
    <dbReference type="NCBI Taxonomy" id="189913"/>
    <lineage>
        <taxon>Eukaryota</taxon>
        <taxon>Metazoa</taxon>
        <taxon>Ecdysozoa</taxon>
        <taxon>Arthropoda</taxon>
        <taxon>Hexapoda</taxon>
        <taxon>Insecta</taxon>
        <taxon>Pterygota</taxon>
        <taxon>Neoptera</taxon>
        <taxon>Endopterygota</taxon>
        <taxon>Lepidoptera</taxon>
        <taxon>Glossata</taxon>
        <taxon>Ditrysia</taxon>
        <taxon>Papilionoidea</taxon>
        <taxon>Pieridae</taxon>
        <taxon>Dismorphiinae</taxon>
        <taxon>Leptidea</taxon>
    </lineage>
</organism>
<evidence type="ECO:0000313" key="2">
    <source>
        <dbReference type="Proteomes" id="UP000324832"/>
    </source>
</evidence>
<protein>
    <submittedName>
        <fullName evidence="1">Uncharacterized protein</fullName>
    </submittedName>
</protein>
<proteinExistence type="predicted"/>
<reference evidence="1 2" key="1">
    <citation type="submission" date="2017-07" db="EMBL/GenBank/DDBJ databases">
        <authorList>
            <person name="Talla V."/>
            <person name="Backstrom N."/>
        </authorList>
    </citation>
    <scope>NUCLEOTIDE SEQUENCE [LARGE SCALE GENOMIC DNA]</scope>
</reference>
<dbReference type="Proteomes" id="UP000324832">
    <property type="component" value="Unassembled WGS sequence"/>
</dbReference>
<gene>
    <name evidence="1" type="ORF">LSINAPIS_LOCUS12437</name>
</gene>